<dbReference type="OrthoDB" id="5418639at2759"/>
<accession>A0A835VXX9</accession>
<dbReference type="SUPFAM" id="SSF57756">
    <property type="entry name" value="Retrovirus zinc finger-like domains"/>
    <property type="match status" value="3"/>
</dbReference>
<feature type="compositionally biased region" description="Low complexity" evidence="5">
    <location>
        <begin position="288"/>
        <end position="304"/>
    </location>
</feature>
<dbReference type="GO" id="GO:0003676">
    <property type="term" value="F:nucleic acid binding"/>
    <property type="evidence" value="ECO:0007669"/>
    <property type="project" value="InterPro"/>
</dbReference>
<dbReference type="EMBL" id="JAEHOC010000019">
    <property type="protein sequence ID" value="KAG2433407.1"/>
    <property type="molecule type" value="Genomic_DNA"/>
</dbReference>
<feature type="compositionally biased region" description="Low complexity" evidence="5">
    <location>
        <begin position="116"/>
        <end position="126"/>
    </location>
</feature>
<protein>
    <submittedName>
        <fullName evidence="8">Uncharacterized protein</fullName>
    </submittedName>
</protein>
<dbReference type="GO" id="GO:0008270">
    <property type="term" value="F:zinc ion binding"/>
    <property type="evidence" value="ECO:0007669"/>
    <property type="project" value="UniProtKB-KW"/>
</dbReference>
<feature type="domain" description="GRF-type" evidence="7">
    <location>
        <begin position="327"/>
        <end position="370"/>
    </location>
</feature>
<evidence type="ECO:0000256" key="5">
    <source>
        <dbReference type="SAM" id="MobiDB-lite"/>
    </source>
</evidence>
<evidence type="ECO:0000259" key="7">
    <source>
        <dbReference type="PROSITE" id="PS51999"/>
    </source>
</evidence>
<evidence type="ECO:0000259" key="6">
    <source>
        <dbReference type="PROSITE" id="PS50158"/>
    </source>
</evidence>
<dbReference type="PANTHER" id="PTHR33680">
    <property type="entry name" value="OS07G0190500 PROTEIN"/>
    <property type="match status" value="1"/>
</dbReference>
<feature type="domain" description="GRF-type" evidence="7">
    <location>
        <begin position="171"/>
        <end position="212"/>
    </location>
</feature>
<feature type="domain" description="CCHC-type" evidence="6">
    <location>
        <begin position="402"/>
        <end position="417"/>
    </location>
</feature>
<dbReference type="InterPro" id="IPR036875">
    <property type="entry name" value="Znf_CCHC_sf"/>
</dbReference>
<evidence type="ECO:0000256" key="4">
    <source>
        <dbReference type="PROSITE-ProRule" id="PRU00047"/>
    </source>
</evidence>
<feature type="compositionally biased region" description="Polar residues" evidence="5">
    <location>
        <begin position="91"/>
        <end position="108"/>
    </location>
</feature>
<feature type="compositionally biased region" description="Low complexity" evidence="5">
    <location>
        <begin position="75"/>
        <end position="90"/>
    </location>
</feature>
<feature type="region of interest" description="Disordered" evidence="5">
    <location>
        <begin position="272"/>
        <end position="317"/>
    </location>
</feature>
<dbReference type="Pfam" id="PF06839">
    <property type="entry name" value="Zn_ribbon_GRF"/>
    <property type="match status" value="2"/>
</dbReference>
<dbReference type="InterPro" id="IPR001878">
    <property type="entry name" value="Znf_CCHC"/>
</dbReference>
<feature type="domain" description="CCHC-type" evidence="6">
    <location>
        <begin position="530"/>
        <end position="545"/>
    </location>
</feature>
<dbReference type="PANTHER" id="PTHR33680:SF1">
    <property type="entry name" value="OS05G0489500 PROTEIN"/>
    <property type="match status" value="1"/>
</dbReference>
<comment type="caution">
    <text evidence="8">The sequence shown here is derived from an EMBL/GenBank/DDBJ whole genome shotgun (WGS) entry which is preliminary data.</text>
</comment>
<evidence type="ECO:0000256" key="3">
    <source>
        <dbReference type="ARBA" id="ARBA00022833"/>
    </source>
</evidence>
<dbReference type="PROSITE" id="PS50158">
    <property type="entry name" value="ZF_CCHC"/>
    <property type="match status" value="3"/>
</dbReference>
<dbReference type="Gene3D" id="4.10.60.10">
    <property type="entry name" value="Zinc finger, CCHC-type"/>
    <property type="match status" value="3"/>
</dbReference>
<sequence>MACHPDDEDYGFGGPDVDEDFDQIEQRPPPAKALPSNGPPGNAYVNNGASKRGRTPEEASDTADQRLHNPYAVKNGAAAGNNPHQQQQPQLSNQDDSGAPSHQLQPSKRSAGGAPGAQYAQPAPAYNSVDSYLPPPADNGVGGTAAADAGAGSSPYGAFAAAGPNGEPVPCACGEPAARRVSNSAANPGRAFFKCAKGIGQQCKFFKWEDELGAGGGTQGAGGGGAGGYGGAGAAGGGYAGGGRGGGNSMYGSAGGGGAAGRAFGGANPYAAGPTSSQAASTSGPGGAWDAAAPAPHTGAYGDPNAPPGPAGADGAAGAGEEEVVKCGCGEPCPVKTSNSANNPGRQFFACQKMRDDPTRCRFFCWADELDKNGGAPGGGFGGGGAGGGGYGGGSGGGGGVCYLCQQPGHFASACPQKGAAGGGGGYGGRSSFGAGGGGGGAGGAAGGAPCYKCQQTGHWARDCPMAQGGGGGGGFGGRGGGYAGGPPQSFASRFNRDGGGGGGGGYGGGGGGYGGGGRGGAGGGGGGNCYKCGQPGHWASQCPNSR</sequence>
<feature type="region of interest" description="Disordered" evidence="5">
    <location>
        <begin position="1"/>
        <end position="146"/>
    </location>
</feature>
<dbReference type="AlphaFoldDB" id="A0A835VXX9"/>
<evidence type="ECO:0000313" key="8">
    <source>
        <dbReference type="EMBL" id="KAG2433407.1"/>
    </source>
</evidence>
<dbReference type="InterPro" id="IPR010666">
    <property type="entry name" value="Znf_GRF"/>
</dbReference>
<gene>
    <name evidence="8" type="ORF">HXX76_008465</name>
</gene>
<reference evidence="8" key="1">
    <citation type="journal article" date="2020" name="bioRxiv">
        <title>Comparative genomics of Chlamydomonas.</title>
        <authorList>
            <person name="Craig R.J."/>
            <person name="Hasan A.R."/>
            <person name="Ness R.W."/>
            <person name="Keightley P.D."/>
        </authorList>
    </citation>
    <scope>NUCLEOTIDE SEQUENCE</scope>
    <source>
        <strain evidence="8">SAG 7.73</strain>
    </source>
</reference>
<proteinExistence type="predicted"/>
<dbReference type="PROSITE" id="PS51999">
    <property type="entry name" value="ZF_GRF"/>
    <property type="match status" value="2"/>
</dbReference>
<keyword evidence="3" id="KW-0862">Zinc</keyword>
<feature type="compositionally biased region" description="Polar residues" evidence="5">
    <location>
        <begin position="274"/>
        <end position="283"/>
    </location>
</feature>
<feature type="region of interest" description="Disordered" evidence="5">
    <location>
        <begin position="479"/>
        <end position="499"/>
    </location>
</feature>
<feature type="domain" description="CCHC-type" evidence="6">
    <location>
        <begin position="451"/>
        <end position="465"/>
    </location>
</feature>
<evidence type="ECO:0000256" key="1">
    <source>
        <dbReference type="ARBA" id="ARBA00022723"/>
    </source>
</evidence>
<dbReference type="PRINTS" id="PR01228">
    <property type="entry name" value="EGGSHELL"/>
</dbReference>
<dbReference type="Pfam" id="PF00098">
    <property type="entry name" value="zf-CCHC"/>
    <property type="match status" value="3"/>
</dbReference>
<dbReference type="Proteomes" id="UP000650467">
    <property type="component" value="Unassembled WGS sequence"/>
</dbReference>
<name>A0A835VXX9_CHLIN</name>
<evidence type="ECO:0000313" key="9">
    <source>
        <dbReference type="Proteomes" id="UP000650467"/>
    </source>
</evidence>
<feature type="compositionally biased region" description="Acidic residues" evidence="5">
    <location>
        <begin position="1"/>
        <end position="23"/>
    </location>
</feature>
<keyword evidence="9" id="KW-1185">Reference proteome</keyword>
<keyword evidence="2 4" id="KW-0863">Zinc-finger</keyword>
<evidence type="ECO:0000256" key="2">
    <source>
        <dbReference type="ARBA" id="ARBA00022771"/>
    </source>
</evidence>
<organism evidence="8 9">
    <name type="scientific">Chlamydomonas incerta</name>
    <dbReference type="NCBI Taxonomy" id="51695"/>
    <lineage>
        <taxon>Eukaryota</taxon>
        <taxon>Viridiplantae</taxon>
        <taxon>Chlorophyta</taxon>
        <taxon>core chlorophytes</taxon>
        <taxon>Chlorophyceae</taxon>
        <taxon>CS clade</taxon>
        <taxon>Chlamydomonadales</taxon>
        <taxon>Chlamydomonadaceae</taxon>
        <taxon>Chlamydomonas</taxon>
    </lineage>
</organism>
<dbReference type="SMART" id="SM00343">
    <property type="entry name" value="ZnF_C2HC"/>
    <property type="match status" value="3"/>
</dbReference>
<keyword evidence="1" id="KW-0479">Metal-binding</keyword>